<proteinExistence type="predicted"/>
<feature type="non-terminal residue" evidence="1">
    <location>
        <position position="84"/>
    </location>
</feature>
<gene>
    <name evidence="1" type="ORF">Sradi_2517000</name>
</gene>
<evidence type="ECO:0000313" key="1">
    <source>
        <dbReference type="EMBL" id="KAL0392942.1"/>
    </source>
</evidence>
<organism evidence="1">
    <name type="scientific">Sesamum radiatum</name>
    <name type="common">Black benniseed</name>
    <dbReference type="NCBI Taxonomy" id="300843"/>
    <lineage>
        <taxon>Eukaryota</taxon>
        <taxon>Viridiplantae</taxon>
        <taxon>Streptophyta</taxon>
        <taxon>Embryophyta</taxon>
        <taxon>Tracheophyta</taxon>
        <taxon>Spermatophyta</taxon>
        <taxon>Magnoliopsida</taxon>
        <taxon>eudicotyledons</taxon>
        <taxon>Gunneridae</taxon>
        <taxon>Pentapetalae</taxon>
        <taxon>asterids</taxon>
        <taxon>lamiids</taxon>
        <taxon>Lamiales</taxon>
        <taxon>Pedaliaceae</taxon>
        <taxon>Sesamum</taxon>
    </lineage>
</organism>
<name>A0AAW2SKF4_SESRA</name>
<sequence>MSEENPADMGTKFLSRAPEFMAVMTSFDPTLFGFGPKWRMLILPSPNPLWPSPNFSLGRLDPFGSLACLSPSESTHLPDPWFDP</sequence>
<accession>A0AAW2SKF4</accession>
<reference evidence="1" key="2">
    <citation type="journal article" date="2024" name="Plant">
        <title>Genomic evolution and insights into agronomic trait innovations of Sesamum species.</title>
        <authorList>
            <person name="Miao H."/>
            <person name="Wang L."/>
            <person name="Qu L."/>
            <person name="Liu H."/>
            <person name="Sun Y."/>
            <person name="Le M."/>
            <person name="Wang Q."/>
            <person name="Wei S."/>
            <person name="Zheng Y."/>
            <person name="Lin W."/>
            <person name="Duan Y."/>
            <person name="Cao H."/>
            <person name="Xiong S."/>
            <person name="Wang X."/>
            <person name="Wei L."/>
            <person name="Li C."/>
            <person name="Ma Q."/>
            <person name="Ju M."/>
            <person name="Zhao R."/>
            <person name="Li G."/>
            <person name="Mu C."/>
            <person name="Tian Q."/>
            <person name="Mei H."/>
            <person name="Zhang T."/>
            <person name="Gao T."/>
            <person name="Zhang H."/>
        </authorList>
    </citation>
    <scope>NUCLEOTIDE SEQUENCE</scope>
    <source>
        <strain evidence="1">G02</strain>
    </source>
</reference>
<comment type="caution">
    <text evidence="1">The sequence shown here is derived from an EMBL/GenBank/DDBJ whole genome shotgun (WGS) entry which is preliminary data.</text>
</comment>
<protein>
    <submittedName>
        <fullName evidence="1">Uncharacterized protein</fullName>
    </submittedName>
</protein>
<reference evidence="1" key="1">
    <citation type="submission" date="2020-06" db="EMBL/GenBank/DDBJ databases">
        <authorList>
            <person name="Li T."/>
            <person name="Hu X."/>
            <person name="Zhang T."/>
            <person name="Song X."/>
            <person name="Zhang H."/>
            <person name="Dai N."/>
            <person name="Sheng W."/>
            <person name="Hou X."/>
            <person name="Wei L."/>
        </authorList>
    </citation>
    <scope>NUCLEOTIDE SEQUENCE</scope>
    <source>
        <strain evidence="1">G02</strain>
        <tissue evidence="1">Leaf</tissue>
    </source>
</reference>
<dbReference type="AlphaFoldDB" id="A0AAW2SKF4"/>
<dbReference type="EMBL" id="JACGWJ010000010">
    <property type="protein sequence ID" value="KAL0392942.1"/>
    <property type="molecule type" value="Genomic_DNA"/>
</dbReference>